<accession>A0A1L5NQW3</accession>
<dbReference type="AlphaFoldDB" id="A0A1L5NQW3"/>
<dbReference type="EMBL" id="CP017104">
    <property type="protein sequence ID" value="APO70301.1"/>
    <property type="molecule type" value="Genomic_DNA"/>
</dbReference>
<sequence>MKRRKLLLIMIDGVSSDYLENHRERLPNLSFLADRGYLVRRMRSAVPGTSMPGRASILTGVGADRHGVFGNRVLGGGAFIAAEVEHVLVPTIATLASRAGLDVACIGHALIDPEDTSVYVPPSWMRGPGFTKVPSDGSMPYLLRVKDPRSRLAGVPLPSFVQEPARLDNLSRVTTTLIDDQLTVSATAKLIGSQEPPDLVVTEINVTDMFQHEFGYESEEAHFSVAFADSLVGLCLETLRRSGRLEDYVIAITSDHGHGNINTSILPELVIPGKRWSSEGATLHVLVENAADRAEVTQRLAAVGAEPWNDAHLPIGLRERVATFVAPPQHDFEEVPAGHPLDQPFGRPKYKSTHGFRPGMSADDRICIISGADLPIAVAEGAEATRLAPTLAFILGLPTEIFPDRPLFG</sequence>
<dbReference type="GO" id="GO:0016787">
    <property type="term" value="F:hydrolase activity"/>
    <property type="evidence" value="ECO:0007669"/>
    <property type="project" value="UniProtKB-ARBA"/>
</dbReference>
<gene>
    <name evidence="1" type="ORF">IE4872_PC00274</name>
</gene>
<organism evidence="1 2">
    <name type="scientific">Rhizobium gallicum</name>
    <dbReference type="NCBI Taxonomy" id="56730"/>
    <lineage>
        <taxon>Bacteria</taxon>
        <taxon>Pseudomonadati</taxon>
        <taxon>Pseudomonadota</taxon>
        <taxon>Alphaproteobacteria</taxon>
        <taxon>Hyphomicrobiales</taxon>
        <taxon>Rhizobiaceae</taxon>
        <taxon>Rhizobium/Agrobacterium group</taxon>
        <taxon>Rhizobium</taxon>
    </lineage>
</organism>
<evidence type="ECO:0000313" key="1">
    <source>
        <dbReference type="EMBL" id="APO70301.1"/>
    </source>
</evidence>
<dbReference type="Proteomes" id="UP000184749">
    <property type="component" value="Plasmid pRgalIE4872c"/>
</dbReference>
<reference evidence="1 2" key="1">
    <citation type="submission" date="2016-09" db="EMBL/GenBank/DDBJ databases">
        <title>The complete genome sequences of Rhizobium gallicum, symbiovars gallicum and phaseoli, symbionts associated to common bean (Phaseolus vulgaris).</title>
        <authorList>
            <person name="Bustos P."/>
            <person name="Santamaria R.I."/>
            <person name="Perez-Carrascal O.M."/>
            <person name="Juarez S."/>
            <person name="Lozano L."/>
            <person name="Martinez-Flores I."/>
            <person name="Martinez-Romero E."/>
            <person name="Cevallos M."/>
            <person name="Romero D."/>
            <person name="Davila G."/>
            <person name="Gonzalez V."/>
        </authorList>
    </citation>
    <scope>NUCLEOTIDE SEQUENCE [LARGE SCALE GENOMIC DNA]</scope>
    <source>
        <strain evidence="1 2">IE4872</strain>
        <plasmid evidence="2">prgalie4872c</plasmid>
    </source>
</reference>
<dbReference type="SUPFAM" id="SSF53649">
    <property type="entry name" value="Alkaline phosphatase-like"/>
    <property type="match status" value="1"/>
</dbReference>
<keyword evidence="1" id="KW-0614">Plasmid</keyword>
<dbReference type="Pfam" id="PF01663">
    <property type="entry name" value="Phosphodiest"/>
    <property type="match status" value="1"/>
</dbReference>
<geneLocation type="plasmid" evidence="2">
    <name>prgalie4872c</name>
</geneLocation>
<dbReference type="InterPro" id="IPR002591">
    <property type="entry name" value="Phosphodiest/P_Trfase"/>
</dbReference>
<dbReference type="OrthoDB" id="9779418at2"/>
<name>A0A1L5NQW3_9HYPH</name>
<dbReference type="Gene3D" id="3.40.720.10">
    <property type="entry name" value="Alkaline Phosphatase, subunit A"/>
    <property type="match status" value="1"/>
</dbReference>
<evidence type="ECO:0000313" key="2">
    <source>
        <dbReference type="Proteomes" id="UP000184749"/>
    </source>
</evidence>
<dbReference type="PANTHER" id="PTHR10151:SF120">
    <property type="entry name" value="BIS(5'-ADENOSYL)-TRIPHOSPHATASE"/>
    <property type="match status" value="1"/>
</dbReference>
<dbReference type="PANTHER" id="PTHR10151">
    <property type="entry name" value="ECTONUCLEOTIDE PYROPHOSPHATASE/PHOSPHODIESTERASE"/>
    <property type="match status" value="1"/>
</dbReference>
<dbReference type="RefSeq" id="WP_074070824.1">
    <property type="nucleotide sequence ID" value="NZ_CP017104.1"/>
</dbReference>
<protein>
    <submittedName>
        <fullName evidence="1">Alkaline phosphatase-like protein</fullName>
    </submittedName>
</protein>
<proteinExistence type="predicted"/>
<dbReference type="InterPro" id="IPR017850">
    <property type="entry name" value="Alkaline_phosphatase_core_sf"/>
</dbReference>